<gene>
    <name evidence="2" type="ORF">H1D33_21940</name>
</gene>
<dbReference type="RefSeq" id="WP_246411515.1">
    <property type="nucleotide sequence ID" value="NZ_CP059322.2"/>
</dbReference>
<reference evidence="3" key="1">
    <citation type="submission" date="2020-07" db="EMBL/GenBank/DDBJ databases">
        <title>A new Micromonospora strain with potent antibiotic activity isolated from the microbiome of a mid-Atlantic deep-sea sponge.</title>
        <authorList>
            <person name="Back C.R."/>
            <person name="Stennett H.L."/>
            <person name="Williams S.E."/>
            <person name="Wang L."/>
            <person name="Ojeda Gomez J."/>
            <person name="Abdulle O.M."/>
            <person name="Duffy T."/>
            <person name="Hendry K.R."/>
            <person name="Powell D."/>
            <person name="Stach J.E."/>
            <person name="Essex-Lopresti A.E."/>
            <person name="Willis C.L."/>
            <person name="Curnow P."/>
            <person name="Race P.R."/>
        </authorList>
    </citation>
    <scope>NUCLEOTIDE SEQUENCE [LARGE SCALE GENOMIC DNA]</scope>
    <source>
        <strain evidence="3">28ISP2-46</strain>
    </source>
</reference>
<dbReference type="AlphaFoldDB" id="A0AAF0NZ30"/>
<sequence>MIADESDAVTVAFLRIMRAELRVERPGEDSLGRTVELARRWWGAGDAADAQLADALRDLHDEPRDATGPREATAEEPERPGSAPRA</sequence>
<accession>A0AAF0NZ30</accession>
<organism evidence="2 3">
    <name type="scientific">Micromonospora robiginosa</name>
    <dbReference type="NCBI Taxonomy" id="2749844"/>
    <lineage>
        <taxon>Bacteria</taxon>
        <taxon>Bacillati</taxon>
        <taxon>Actinomycetota</taxon>
        <taxon>Actinomycetes</taxon>
        <taxon>Micromonosporales</taxon>
        <taxon>Micromonosporaceae</taxon>
        <taxon>Micromonospora</taxon>
    </lineage>
</organism>
<proteinExistence type="predicted"/>
<dbReference type="Proteomes" id="UP000510844">
    <property type="component" value="Chromosome"/>
</dbReference>
<evidence type="ECO:0000313" key="3">
    <source>
        <dbReference type="Proteomes" id="UP000510844"/>
    </source>
</evidence>
<protein>
    <submittedName>
        <fullName evidence="2">Uncharacterized protein</fullName>
    </submittedName>
</protein>
<evidence type="ECO:0000313" key="2">
    <source>
        <dbReference type="EMBL" id="WMF04516.1"/>
    </source>
</evidence>
<feature type="compositionally biased region" description="Basic and acidic residues" evidence="1">
    <location>
        <begin position="58"/>
        <end position="79"/>
    </location>
</feature>
<name>A0AAF0NZ30_9ACTN</name>
<dbReference type="EMBL" id="CP059322">
    <property type="protein sequence ID" value="WMF04516.1"/>
    <property type="molecule type" value="Genomic_DNA"/>
</dbReference>
<evidence type="ECO:0000256" key="1">
    <source>
        <dbReference type="SAM" id="MobiDB-lite"/>
    </source>
</evidence>
<keyword evidence="3" id="KW-1185">Reference proteome</keyword>
<reference evidence="2 3" key="2">
    <citation type="journal article" date="2021" name="Mar. Drugs">
        <title>A New Micromonospora Strain with Antibiotic Activity Isolated from the Microbiome of a Mid-Atlantic Deep-Sea Sponge.</title>
        <authorList>
            <person name="Back C.R."/>
            <person name="Stennett H.L."/>
            <person name="Williams S.E."/>
            <person name="Wang L."/>
            <person name="Ojeda Gomez J."/>
            <person name="Abdulle O.M."/>
            <person name="Duffy T."/>
            <person name="Neal C."/>
            <person name="Mantell J."/>
            <person name="Jepson M.A."/>
            <person name="Hendry K.R."/>
            <person name="Powell D."/>
            <person name="Stach J.E.M."/>
            <person name="Essex-Lopresti A.E."/>
            <person name="Willis C.L."/>
            <person name="Curnow P."/>
            <person name="Race P.R."/>
        </authorList>
    </citation>
    <scope>NUCLEOTIDE SEQUENCE [LARGE SCALE GENOMIC DNA]</scope>
    <source>
        <strain evidence="2 3">28ISP2-46</strain>
    </source>
</reference>
<feature type="region of interest" description="Disordered" evidence="1">
    <location>
        <begin position="58"/>
        <end position="86"/>
    </location>
</feature>
<dbReference type="KEGG" id="mfeu:H1D33_21940"/>